<dbReference type="Proteomes" id="UP000017184">
    <property type="component" value="Chromosome"/>
</dbReference>
<gene>
    <name evidence="11 13" type="primary">ubiA</name>
    <name evidence="13" type="ORF">Cenrod_0966</name>
</gene>
<dbReference type="PROSITE" id="PS00943">
    <property type="entry name" value="UBIA"/>
    <property type="match status" value="1"/>
</dbReference>
<evidence type="ECO:0000256" key="5">
    <source>
        <dbReference type="ARBA" id="ARBA00022519"/>
    </source>
</evidence>
<evidence type="ECO:0000256" key="6">
    <source>
        <dbReference type="ARBA" id="ARBA00022679"/>
    </source>
</evidence>
<accession>U5N6Q9</accession>
<comment type="function">
    <text evidence="11">Catalyzes the prenylation of para-hydroxybenzoate (PHB) with an all-trans polyprenyl group. Mediates the second step in the final reaction sequence of ubiquinone-8 (UQ-8) biosynthesis, which is the condensation of the polyisoprenoid side chain with PHB, generating the first membrane-bound Q intermediate 3-octaprenyl-4-hydroxybenzoate.</text>
</comment>
<organism evidence="13 14">
    <name type="scientific">Candidatus Symbiobacter mobilis CR</name>
    <dbReference type="NCBI Taxonomy" id="946483"/>
    <lineage>
        <taxon>Bacteria</taxon>
        <taxon>Pseudomonadati</taxon>
        <taxon>Pseudomonadota</taxon>
        <taxon>Betaproteobacteria</taxon>
        <taxon>Burkholderiales</taxon>
        <taxon>Comamonadaceae</taxon>
    </lineage>
</organism>
<comment type="catalytic activity">
    <reaction evidence="11">
        <text>all-trans-octaprenyl diphosphate + 4-hydroxybenzoate = 4-hydroxy-3-(all-trans-octaprenyl)benzoate + diphosphate</text>
        <dbReference type="Rhea" id="RHEA:27782"/>
        <dbReference type="ChEBI" id="CHEBI:1617"/>
        <dbReference type="ChEBI" id="CHEBI:17879"/>
        <dbReference type="ChEBI" id="CHEBI:33019"/>
        <dbReference type="ChEBI" id="CHEBI:57711"/>
        <dbReference type="EC" id="2.5.1.39"/>
    </reaction>
</comment>
<dbReference type="PATRIC" id="fig|946483.4.peg.971"/>
<comment type="subcellular location">
    <subcellularLocation>
        <location evidence="11">Cell inner membrane</location>
        <topology evidence="11">Multi-pass membrane protein</topology>
    </subcellularLocation>
    <subcellularLocation>
        <location evidence="2">Membrane</location>
        <topology evidence="2">Multi-pass membrane protein</topology>
    </subcellularLocation>
</comment>
<dbReference type="Gene3D" id="1.10.357.140">
    <property type="entry name" value="UbiA prenyltransferase"/>
    <property type="match status" value="1"/>
</dbReference>
<dbReference type="CDD" id="cd13959">
    <property type="entry name" value="PT_UbiA_COQ2"/>
    <property type="match status" value="1"/>
</dbReference>
<feature type="transmembrane region" description="Helical" evidence="11">
    <location>
        <begin position="95"/>
        <end position="114"/>
    </location>
</feature>
<protein>
    <recommendedName>
        <fullName evidence="11 12">4-hydroxybenzoate octaprenyltransferase</fullName>
        <ecNumber evidence="11 12">2.5.1.39</ecNumber>
    </recommendedName>
    <alternativeName>
        <fullName evidence="11">4-HB polyprenyltransferase</fullName>
    </alternativeName>
</protein>
<evidence type="ECO:0000256" key="12">
    <source>
        <dbReference type="NCBIfam" id="TIGR01474"/>
    </source>
</evidence>
<dbReference type="GO" id="GO:0008412">
    <property type="term" value="F:4-hydroxybenzoate polyprenyltransferase activity"/>
    <property type="evidence" value="ECO:0007669"/>
    <property type="project" value="UniProtKB-UniRule"/>
</dbReference>
<dbReference type="PANTHER" id="PTHR11048">
    <property type="entry name" value="PRENYLTRANSFERASES"/>
    <property type="match status" value="1"/>
</dbReference>
<evidence type="ECO:0000256" key="7">
    <source>
        <dbReference type="ARBA" id="ARBA00022688"/>
    </source>
</evidence>
<evidence type="ECO:0000256" key="9">
    <source>
        <dbReference type="ARBA" id="ARBA00022989"/>
    </source>
</evidence>
<dbReference type="GO" id="GO:0006744">
    <property type="term" value="P:ubiquinone biosynthetic process"/>
    <property type="evidence" value="ECO:0007669"/>
    <property type="project" value="UniProtKB-UniRule"/>
</dbReference>
<dbReference type="PANTHER" id="PTHR11048:SF28">
    <property type="entry name" value="4-HYDROXYBENZOATE POLYPRENYLTRANSFERASE, MITOCHONDRIAL"/>
    <property type="match status" value="1"/>
</dbReference>
<keyword evidence="8 11" id="KW-0812">Transmembrane</keyword>
<dbReference type="FunFam" id="1.20.120.1780:FF:000001">
    <property type="entry name" value="4-hydroxybenzoate octaprenyltransferase"/>
    <property type="match status" value="1"/>
</dbReference>
<feature type="transmembrane region" description="Helical" evidence="11">
    <location>
        <begin position="241"/>
        <end position="258"/>
    </location>
</feature>
<dbReference type="UniPathway" id="UPA00232"/>
<dbReference type="NCBIfam" id="TIGR01474">
    <property type="entry name" value="ubiA_proteo"/>
    <property type="match status" value="1"/>
</dbReference>
<keyword evidence="5 11" id="KW-0997">Cell inner membrane</keyword>
<evidence type="ECO:0000256" key="8">
    <source>
        <dbReference type="ARBA" id="ARBA00022692"/>
    </source>
</evidence>
<evidence type="ECO:0000256" key="1">
    <source>
        <dbReference type="ARBA" id="ARBA00001946"/>
    </source>
</evidence>
<dbReference type="eggNOG" id="COG3514">
    <property type="taxonomic scope" value="Bacteria"/>
</dbReference>
<dbReference type="FunFam" id="1.10.357.140:FF:000008">
    <property type="entry name" value="4-hydroxybenzoate octaprenyltransferase"/>
    <property type="match status" value="1"/>
</dbReference>
<name>U5N6Q9_9BURK</name>
<evidence type="ECO:0000256" key="10">
    <source>
        <dbReference type="ARBA" id="ARBA00023136"/>
    </source>
</evidence>
<evidence type="ECO:0000256" key="4">
    <source>
        <dbReference type="ARBA" id="ARBA00022475"/>
    </source>
</evidence>
<keyword evidence="4 11" id="KW-1003">Cell membrane</keyword>
<feature type="transmembrane region" description="Helical" evidence="11">
    <location>
        <begin position="214"/>
        <end position="235"/>
    </location>
</feature>
<dbReference type="eggNOG" id="COG0382">
    <property type="taxonomic scope" value="Bacteria"/>
</dbReference>
<dbReference type="HAMAP" id="MF_01635">
    <property type="entry name" value="UbiA"/>
    <property type="match status" value="1"/>
</dbReference>
<evidence type="ECO:0000256" key="2">
    <source>
        <dbReference type="ARBA" id="ARBA00004141"/>
    </source>
</evidence>
<feature type="transmembrane region" description="Helical" evidence="11">
    <location>
        <begin position="171"/>
        <end position="194"/>
    </location>
</feature>
<dbReference type="InterPro" id="IPR030470">
    <property type="entry name" value="UbiA_prenylTrfase_CS"/>
</dbReference>
<keyword evidence="14" id="KW-1185">Reference proteome</keyword>
<keyword evidence="11" id="KW-0460">Magnesium</keyword>
<dbReference type="Gene3D" id="1.20.120.1780">
    <property type="entry name" value="UbiA prenyltransferase"/>
    <property type="match status" value="1"/>
</dbReference>
<dbReference type="EC" id="2.5.1.39" evidence="11 12"/>
<feature type="transmembrane region" description="Helical" evidence="11">
    <location>
        <begin position="278"/>
        <end position="296"/>
    </location>
</feature>
<dbReference type="Pfam" id="PF01040">
    <property type="entry name" value="UbiA"/>
    <property type="match status" value="1"/>
</dbReference>
<dbReference type="AlphaFoldDB" id="U5N6Q9"/>
<feature type="transmembrane region" description="Helical" evidence="11">
    <location>
        <begin position="50"/>
        <end position="74"/>
    </location>
</feature>
<comment type="pathway">
    <text evidence="11">Cofactor biosynthesis; ubiquinone biosynthesis.</text>
</comment>
<keyword evidence="7 11" id="KW-0831">Ubiquinone biosynthesis</keyword>
<evidence type="ECO:0000313" key="13">
    <source>
        <dbReference type="EMBL" id="AGX87067.1"/>
    </source>
</evidence>
<dbReference type="InterPro" id="IPR039653">
    <property type="entry name" value="Prenyltransferase"/>
</dbReference>
<evidence type="ECO:0000256" key="3">
    <source>
        <dbReference type="ARBA" id="ARBA00005985"/>
    </source>
</evidence>
<keyword evidence="9 11" id="KW-1133">Transmembrane helix</keyword>
<dbReference type="STRING" id="946483.Cenrod_0966"/>
<evidence type="ECO:0000256" key="11">
    <source>
        <dbReference type="HAMAP-Rule" id="MF_01635"/>
    </source>
</evidence>
<dbReference type="KEGG" id="cbx:Cenrod_0966"/>
<dbReference type="GO" id="GO:0005886">
    <property type="term" value="C:plasma membrane"/>
    <property type="evidence" value="ECO:0007669"/>
    <property type="project" value="UniProtKB-SubCell"/>
</dbReference>
<comment type="cofactor">
    <cofactor evidence="1 11">
        <name>Mg(2+)</name>
        <dbReference type="ChEBI" id="CHEBI:18420"/>
    </cofactor>
</comment>
<dbReference type="InterPro" id="IPR000537">
    <property type="entry name" value="UbiA_prenyltransferase"/>
</dbReference>
<keyword evidence="10 11" id="KW-0472">Membrane</keyword>
<dbReference type="HOGENOM" id="CLU_034879_1_0_4"/>
<sequence>MPYPALPPDWSQRAMLYLDLLRWDRPAGWLLLLWPTLSALWLAAGGFPGWHLLAVFVLGTILMRSAGCCVNDVADREFDRHVQRTARRPVTTGHVSVREALAVGAVLALIAFALVCTTNLHTVLWACAALAVTLLYPYSKRYVSMPQAVLGVAFGMGIFLAYAAVGQELDASAWILAIGNLCWVLAYDTAYAMVDRDDDLRIGIRTSAITLGRWDVATVMGCYALYLASWALLFALQVRSAWGWVAVIAAGAQVAWHYRLLRARRREECFRSFRANHWLGCTLFVGLMLAMGNGGFTRGALIVEDLRQDYKERRFQALGFIGEHLCMLVFTPREGAVPVIGACKGSGAGWQTRINNALREWLKAHPEMQKG</sequence>
<reference evidence="13 14" key="1">
    <citation type="journal article" date="2013" name="Genome Biol.">
        <title>Genomic analysis reveals key aspects of prokaryotic symbiosis in the phototrophic consortium "Chlorochromatium aggregatum".</title>
        <authorList>
            <person name="Liu Z."/>
            <person name="Muller J."/>
            <person name="Li T."/>
            <person name="Alvey R.M."/>
            <person name="Vogl K."/>
            <person name="Frigaard N.U."/>
            <person name="Rockwell N.C."/>
            <person name="Boyd E.S."/>
            <person name="Tomsho L.P."/>
            <person name="Schuster S.C."/>
            <person name="Henke P."/>
            <person name="Rohde M."/>
            <person name="Overmann J."/>
            <person name="Bryant D.A."/>
        </authorList>
    </citation>
    <scope>NUCLEOTIDE SEQUENCE [LARGE SCALE GENOMIC DNA]</scope>
    <source>
        <strain evidence="13">CR</strain>
    </source>
</reference>
<dbReference type="EMBL" id="CP004885">
    <property type="protein sequence ID" value="AGX87067.1"/>
    <property type="molecule type" value="Genomic_DNA"/>
</dbReference>
<comment type="similarity">
    <text evidence="3 11">Belongs to the UbiA prenyltransferase family.</text>
</comment>
<keyword evidence="6 11" id="KW-0808">Transferase</keyword>
<dbReference type="InterPro" id="IPR044878">
    <property type="entry name" value="UbiA_sf"/>
</dbReference>
<proteinExistence type="inferred from homology"/>
<dbReference type="InterPro" id="IPR006370">
    <property type="entry name" value="HB_polyprenyltransferase-like"/>
</dbReference>
<feature type="transmembrane region" description="Helical" evidence="11">
    <location>
        <begin position="148"/>
        <end position="165"/>
    </location>
</feature>
<evidence type="ECO:0000313" key="14">
    <source>
        <dbReference type="Proteomes" id="UP000017184"/>
    </source>
</evidence>